<evidence type="ECO:0000256" key="1">
    <source>
        <dbReference type="ARBA" id="ARBA00004496"/>
    </source>
</evidence>
<evidence type="ECO:0000256" key="3">
    <source>
        <dbReference type="ARBA" id="ARBA00059400"/>
    </source>
</evidence>
<protein>
    <recommendedName>
        <fullName evidence="4">Nuclear movement protein nudC</fullName>
    </recommendedName>
</protein>
<comment type="function">
    <text evidence="3">Required for nuclear movement. May interact between microtubules and nuclei and/or may be involved in the generation of force used to move nuclei during interphase.</text>
</comment>
<dbReference type="STRING" id="1173061.A0A0J9X977"/>
<evidence type="ECO:0000259" key="5">
    <source>
        <dbReference type="PROSITE" id="PS51203"/>
    </source>
</evidence>
<dbReference type="OrthoDB" id="416217at2759"/>
<dbReference type="Proteomes" id="UP000242525">
    <property type="component" value="Unassembled WGS sequence"/>
</dbReference>
<gene>
    <name evidence="6" type="ORF">BN980_GECA05s00450g</name>
</gene>
<dbReference type="Pfam" id="PF04969">
    <property type="entry name" value="CS"/>
    <property type="match status" value="1"/>
</dbReference>
<proteinExistence type="predicted"/>
<keyword evidence="2" id="KW-0963">Cytoplasm</keyword>
<dbReference type="EMBL" id="CCBN010000005">
    <property type="protein sequence ID" value="CDO53354.1"/>
    <property type="molecule type" value="Genomic_DNA"/>
</dbReference>
<dbReference type="GO" id="GO:0051082">
    <property type="term" value="F:unfolded protein binding"/>
    <property type="evidence" value="ECO:0007669"/>
    <property type="project" value="TreeGrafter"/>
</dbReference>
<dbReference type="CDD" id="cd06467">
    <property type="entry name" value="p23_NUDC_like"/>
    <property type="match status" value="1"/>
</dbReference>
<name>A0A0J9X977_GEOCN</name>
<comment type="subcellular location">
    <subcellularLocation>
        <location evidence="1">Cytoplasm</location>
    </subcellularLocation>
</comment>
<dbReference type="PANTHER" id="PTHR12356">
    <property type="entry name" value="NUCLEAR MOVEMENT PROTEIN NUDC"/>
    <property type="match status" value="1"/>
</dbReference>
<evidence type="ECO:0000313" key="6">
    <source>
        <dbReference type="EMBL" id="CDO53354.1"/>
    </source>
</evidence>
<accession>A0A0J9X977</accession>
<evidence type="ECO:0000256" key="2">
    <source>
        <dbReference type="ARBA" id="ARBA00022490"/>
    </source>
</evidence>
<reference evidence="6" key="1">
    <citation type="submission" date="2014-03" db="EMBL/GenBank/DDBJ databases">
        <authorList>
            <person name="Casaregola S."/>
        </authorList>
    </citation>
    <scope>NUCLEOTIDE SEQUENCE [LARGE SCALE GENOMIC DNA]</scope>
    <source>
        <strain evidence="6">CLIB 918</strain>
    </source>
</reference>
<dbReference type="Gene3D" id="2.60.40.790">
    <property type="match status" value="1"/>
</dbReference>
<organism evidence="6 7">
    <name type="scientific">Geotrichum candidum</name>
    <name type="common">Oospora lactis</name>
    <name type="synonym">Dipodascus geotrichum</name>
    <dbReference type="NCBI Taxonomy" id="1173061"/>
    <lineage>
        <taxon>Eukaryota</taxon>
        <taxon>Fungi</taxon>
        <taxon>Dikarya</taxon>
        <taxon>Ascomycota</taxon>
        <taxon>Saccharomycotina</taxon>
        <taxon>Dipodascomycetes</taxon>
        <taxon>Dipodascales</taxon>
        <taxon>Dipodascaceae</taxon>
        <taxon>Geotrichum</taxon>
    </lineage>
</organism>
<feature type="domain" description="CS" evidence="5">
    <location>
        <begin position="29"/>
        <end position="122"/>
    </location>
</feature>
<dbReference type="InterPro" id="IPR037898">
    <property type="entry name" value="NudC_fam"/>
</dbReference>
<dbReference type="PANTHER" id="PTHR12356:SF3">
    <property type="entry name" value="NUCLEAR MIGRATION PROTEIN NUDC"/>
    <property type="match status" value="1"/>
</dbReference>
<evidence type="ECO:0000256" key="4">
    <source>
        <dbReference type="ARBA" id="ARBA00068398"/>
    </source>
</evidence>
<keyword evidence="7" id="KW-1185">Reference proteome</keyword>
<dbReference type="GO" id="GO:0005737">
    <property type="term" value="C:cytoplasm"/>
    <property type="evidence" value="ECO:0007669"/>
    <property type="project" value="UniProtKB-SubCell"/>
</dbReference>
<dbReference type="AlphaFoldDB" id="A0A0J9X977"/>
<dbReference type="SUPFAM" id="SSF49764">
    <property type="entry name" value="HSP20-like chaperones"/>
    <property type="match status" value="1"/>
</dbReference>
<dbReference type="InterPro" id="IPR007052">
    <property type="entry name" value="CS_dom"/>
</dbReference>
<dbReference type="GO" id="GO:0006457">
    <property type="term" value="P:protein folding"/>
    <property type="evidence" value="ECO:0007669"/>
    <property type="project" value="TreeGrafter"/>
</dbReference>
<comment type="caution">
    <text evidence="6">The sequence shown here is derived from an EMBL/GenBank/DDBJ whole genome shotgun (WGS) entry which is preliminary data.</text>
</comment>
<sequence>MAHVEEVPQDTPVDPEVEKQRIAAERAEQEKLPYQWRQTLQDVTIIVPLPEPTRAKTLCVEIKKRHILAKSLLAPSDAAPFIEGDLFNDVVVDESTWSVVDGRELSITLEKVNTQEWWPHVVTGAPKIDVRRIAPETSRLSELDSETRATVEKMMFDQKQQQMGKPTSEEMRKQEILKKFQAQHPELDFSQANIEM</sequence>
<evidence type="ECO:0000313" key="7">
    <source>
        <dbReference type="Proteomes" id="UP000242525"/>
    </source>
</evidence>
<dbReference type="InterPro" id="IPR008978">
    <property type="entry name" value="HSP20-like_chaperone"/>
</dbReference>
<dbReference type="FunFam" id="2.60.40.790:FF:000001">
    <property type="entry name" value="Nuclear migration protein nudC"/>
    <property type="match status" value="1"/>
</dbReference>
<dbReference type="PROSITE" id="PS51203">
    <property type="entry name" value="CS"/>
    <property type="match status" value="1"/>
</dbReference>